<gene>
    <name evidence="3" type="primary">yidD</name>
    <name evidence="3" type="ORF">JK386_08480</name>
</gene>
<feature type="region of interest" description="Disordered" evidence="2">
    <location>
        <begin position="61"/>
        <end position="124"/>
    </location>
</feature>
<dbReference type="NCBIfam" id="TIGR00278">
    <property type="entry name" value="membrane protein insertion efficiency factor YidD"/>
    <property type="match status" value="1"/>
</dbReference>
<evidence type="ECO:0000313" key="3">
    <source>
        <dbReference type="EMBL" id="MBM9459937.1"/>
    </source>
</evidence>
<dbReference type="InterPro" id="IPR002696">
    <property type="entry name" value="Membr_insert_effic_factor_YidD"/>
</dbReference>
<organism evidence="3 4">
    <name type="scientific">Nocardioides faecalis</name>
    <dbReference type="NCBI Taxonomy" id="2803858"/>
    <lineage>
        <taxon>Bacteria</taxon>
        <taxon>Bacillati</taxon>
        <taxon>Actinomycetota</taxon>
        <taxon>Actinomycetes</taxon>
        <taxon>Propionibacteriales</taxon>
        <taxon>Nocardioidaceae</taxon>
        <taxon>Nocardioides</taxon>
    </lineage>
</organism>
<dbReference type="Proteomes" id="UP000663791">
    <property type="component" value="Unassembled WGS sequence"/>
</dbReference>
<dbReference type="Pfam" id="PF01809">
    <property type="entry name" value="YidD"/>
    <property type="match status" value="1"/>
</dbReference>
<comment type="caution">
    <text evidence="3">The sequence shown here is derived from an EMBL/GenBank/DDBJ whole genome shotgun (WGS) entry which is preliminary data.</text>
</comment>
<keyword evidence="1" id="KW-0472">Membrane</keyword>
<comment type="subcellular location">
    <subcellularLocation>
        <location evidence="1">Cell membrane</location>
        <topology evidence="1">Peripheral membrane protein</topology>
        <orientation evidence="1">Cytoplasmic side</orientation>
    </subcellularLocation>
</comment>
<comment type="function">
    <text evidence="1">Could be involved in insertion of integral membrane proteins into the membrane.</text>
</comment>
<keyword evidence="4" id="KW-1185">Reference proteome</keyword>
<sequence length="124" mass="13074">MKWLLIGLVRGYQILLSPLLGPQPTCRYYPSCSAYALQALQVHGAVRGTWLAVRRLLRCHPWSDGGVDHVPPRRGSSEDRTGGSPADSGSGAERATGPAVECDESHSPTLLPASAGGPLTEQGA</sequence>
<name>A0A938Y650_9ACTN</name>
<dbReference type="GO" id="GO:0005886">
    <property type="term" value="C:plasma membrane"/>
    <property type="evidence" value="ECO:0007669"/>
    <property type="project" value="UniProtKB-SubCell"/>
</dbReference>
<proteinExistence type="inferred from homology"/>
<dbReference type="PANTHER" id="PTHR33383">
    <property type="entry name" value="MEMBRANE PROTEIN INSERTION EFFICIENCY FACTOR-RELATED"/>
    <property type="match status" value="1"/>
</dbReference>
<reference evidence="3" key="1">
    <citation type="submission" date="2021-01" db="EMBL/GenBank/DDBJ databases">
        <title>Novel species in genus Nocardioides.</title>
        <authorList>
            <person name="Zhang G."/>
        </authorList>
    </citation>
    <scope>NUCLEOTIDE SEQUENCE</scope>
    <source>
        <strain evidence="3">Zg-536</strain>
    </source>
</reference>
<evidence type="ECO:0000256" key="2">
    <source>
        <dbReference type="SAM" id="MobiDB-lite"/>
    </source>
</evidence>
<dbReference type="HAMAP" id="MF_00386">
    <property type="entry name" value="UPF0161_YidD"/>
    <property type="match status" value="1"/>
</dbReference>
<evidence type="ECO:0000313" key="4">
    <source>
        <dbReference type="Proteomes" id="UP000663791"/>
    </source>
</evidence>
<comment type="similarity">
    <text evidence="1">Belongs to the UPF0161 family.</text>
</comment>
<accession>A0A938Y650</accession>
<protein>
    <recommendedName>
        <fullName evidence="1">Putative membrane protein insertion efficiency factor</fullName>
    </recommendedName>
</protein>
<dbReference type="PANTHER" id="PTHR33383:SF1">
    <property type="entry name" value="MEMBRANE PROTEIN INSERTION EFFICIENCY FACTOR-RELATED"/>
    <property type="match status" value="1"/>
</dbReference>
<dbReference type="AlphaFoldDB" id="A0A938Y650"/>
<dbReference type="SMART" id="SM01234">
    <property type="entry name" value="Haemolytic"/>
    <property type="match status" value="1"/>
</dbReference>
<feature type="compositionally biased region" description="Basic and acidic residues" evidence="2">
    <location>
        <begin position="66"/>
        <end position="81"/>
    </location>
</feature>
<keyword evidence="1" id="KW-1003">Cell membrane</keyword>
<dbReference type="RefSeq" id="WP_205291237.1">
    <property type="nucleotide sequence ID" value="NZ_CP074406.1"/>
</dbReference>
<evidence type="ECO:0000256" key="1">
    <source>
        <dbReference type="HAMAP-Rule" id="MF_00386"/>
    </source>
</evidence>
<dbReference type="EMBL" id="JAERTX010000006">
    <property type="protein sequence ID" value="MBM9459937.1"/>
    <property type="molecule type" value="Genomic_DNA"/>
</dbReference>